<dbReference type="EMBL" id="JACHZF010000021">
    <property type="protein sequence ID" value="MBB3331917.1"/>
    <property type="molecule type" value="Genomic_DNA"/>
</dbReference>
<organism evidence="16 17">
    <name type="scientific">Halomonas campaniensis</name>
    <dbReference type="NCBI Taxonomy" id="213554"/>
    <lineage>
        <taxon>Bacteria</taxon>
        <taxon>Pseudomonadati</taxon>
        <taxon>Pseudomonadota</taxon>
        <taxon>Gammaproteobacteria</taxon>
        <taxon>Oceanospirillales</taxon>
        <taxon>Halomonadaceae</taxon>
        <taxon>Halomonas</taxon>
    </lineage>
</organism>
<evidence type="ECO:0000256" key="8">
    <source>
        <dbReference type="ARBA" id="ARBA00022723"/>
    </source>
</evidence>
<evidence type="ECO:0000256" key="1">
    <source>
        <dbReference type="ARBA" id="ARBA00004651"/>
    </source>
</evidence>
<evidence type="ECO:0000256" key="11">
    <source>
        <dbReference type="ARBA" id="ARBA00023004"/>
    </source>
</evidence>
<evidence type="ECO:0000313" key="17">
    <source>
        <dbReference type="Proteomes" id="UP000553442"/>
    </source>
</evidence>
<keyword evidence="8 14" id="KW-0479">Metal-binding</keyword>
<protein>
    <recommendedName>
        <fullName evidence="4 14">Protoporphyrinogen IX oxidase</fullName>
        <ecNumber evidence="14">1.3.99.-</ecNumber>
    </recommendedName>
</protein>
<feature type="transmembrane region" description="Helical" evidence="15">
    <location>
        <begin position="78"/>
        <end position="102"/>
    </location>
</feature>
<evidence type="ECO:0000256" key="15">
    <source>
        <dbReference type="SAM" id="Phobius"/>
    </source>
</evidence>
<reference evidence="16 17" key="1">
    <citation type="submission" date="2020-08" db="EMBL/GenBank/DDBJ databases">
        <title>Genomic Encyclopedia of Archaeal and Bacterial Type Strains, Phase II (KMG-II): from individual species to whole genera.</title>
        <authorList>
            <person name="Goeker M."/>
        </authorList>
    </citation>
    <scope>NUCLEOTIDE SEQUENCE [LARGE SCALE GENOMIC DNA]</scope>
    <source>
        <strain evidence="16 17">5AG</strain>
    </source>
</reference>
<dbReference type="EC" id="1.3.99.-" evidence="14"/>
<evidence type="ECO:0000256" key="3">
    <source>
        <dbReference type="ARBA" id="ARBA00006501"/>
    </source>
</evidence>
<comment type="subcellular location">
    <subcellularLocation>
        <location evidence="1">Cell membrane</location>
        <topology evidence="1">Multi-pass membrane protein</topology>
    </subcellularLocation>
</comment>
<dbReference type="Pfam" id="PF03653">
    <property type="entry name" value="UPF0093"/>
    <property type="match status" value="1"/>
</dbReference>
<dbReference type="RefSeq" id="WP_183332987.1">
    <property type="nucleotide sequence ID" value="NZ_JACHZF010000021.1"/>
</dbReference>
<keyword evidence="7 15" id="KW-0812">Transmembrane</keyword>
<dbReference type="InterPro" id="IPR005265">
    <property type="entry name" value="HemJ-like"/>
</dbReference>
<keyword evidence="10" id="KW-0560">Oxidoreductase</keyword>
<evidence type="ECO:0000256" key="12">
    <source>
        <dbReference type="ARBA" id="ARBA00023136"/>
    </source>
</evidence>
<evidence type="ECO:0000256" key="5">
    <source>
        <dbReference type="ARBA" id="ARBA00022475"/>
    </source>
</evidence>
<evidence type="ECO:0000256" key="7">
    <source>
        <dbReference type="ARBA" id="ARBA00022692"/>
    </source>
</evidence>
<proteinExistence type="inferred from homology"/>
<dbReference type="PIRSF" id="PIRSF004638">
    <property type="entry name" value="UCP004638"/>
    <property type="match status" value="1"/>
</dbReference>
<dbReference type="AlphaFoldDB" id="A0A7W5K4T1"/>
<feature type="transmembrane region" description="Helical" evidence="15">
    <location>
        <begin position="114"/>
        <end position="136"/>
    </location>
</feature>
<dbReference type="GO" id="GO:0006782">
    <property type="term" value="P:protoporphyrinogen IX biosynthetic process"/>
    <property type="evidence" value="ECO:0007669"/>
    <property type="project" value="UniProtKB-UniRule"/>
</dbReference>
<accession>A0A7W5K4T1</accession>
<dbReference type="PANTHER" id="PTHR40255">
    <property type="entry name" value="UPF0093 MEMBRANE PROTEIN SLR1790"/>
    <property type="match status" value="1"/>
</dbReference>
<keyword evidence="12 14" id="KW-0472">Membrane</keyword>
<comment type="pathway">
    <text evidence="2 14">Porphyrin-containing compound metabolism; protoporphyrin-IX biosynthesis; protoporphyrin-IX from protoporphyrinogen-IX: step 1/1.</text>
</comment>
<evidence type="ECO:0000256" key="9">
    <source>
        <dbReference type="ARBA" id="ARBA00022989"/>
    </source>
</evidence>
<evidence type="ECO:0000256" key="13">
    <source>
        <dbReference type="ARBA" id="ARBA00048390"/>
    </source>
</evidence>
<comment type="similarity">
    <text evidence="3 14">Belongs to the HemJ family.</text>
</comment>
<dbReference type="GO" id="GO:0070818">
    <property type="term" value="F:protoporphyrinogen oxidase activity"/>
    <property type="evidence" value="ECO:0007669"/>
    <property type="project" value="UniProtKB-UniRule"/>
</dbReference>
<keyword evidence="9 15" id="KW-1133">Transmembrane helix</keyword>
<dbReference type="UniPathway" id="UPA00251">
    <property type="reaction ID" value="UER00324"/>
</dbReference>
<gene>
    <name evidence="16" type="ORF">BDK63_002808</name>
</gene>
<keyword evidence="5 14" id="KW-1003">Cell membrane</keyword>
<dbReference type="Proteomes" id="UP000553442">
    <property type="component" value="Unassembled WGS sequence"/>
</dbReference>
<comment type="caution">
    <text evidence="16">The sequence shown here is derived from an EMBL/GenBank/DDBJ whole genome shotgun (WGS) entry which is preliminary data.</text>
</comment>
<evidence type="ECO:0000256" key="10">
    <source>
        <dbReference type="ARBA" id="ARBA00023002"/>
    </source>
</evidence>
<feature type="transmembrane region" description="Helical" evidence="15">
    <location>
        <begin position="6"/>
        <end position="29"/>
    </location>
</feature>
<comment type="function">
    <text evidence="14">Catalyzes the oxidation of protoporphyrinogen IX to protoporphyrin IX.</text>
</comment>
<evidence type="ECO:0000256" key="14">
    <source>
        <dbReference type="PIRNR" id="PIRNR004638"/>
    </source>
</evidence>
<name>A0A7W5K4T1_9GAMM</name>
<comment type="catalytic activity">
    <reaction evidence="13 14">
        <text>protoporphyrinogen IX + 3 A = protoporphyrin IX + 3 AH2</text>
        <dbReference type="Rhea" id="RHEA:62000"/>
        <dbReference type="ChEBI" id="CHEBI:13193"/>
        <dbReference type="ChEBI" id="CHEBI:17499"/>
        <dbReference type="ChEBI" id="CHEBI:57306"/>
        <dbReference type="ChEBI" id="CHEBI:57307"/>
    </reaction>
</comment>
<dbReference type="GO" id="GO:0046872">
    <property type="term" value="F:metal ion binding"/>
    <property type="evidence" value="ECO:0007669"/>
    <property type="project" value="UniProtKB-UniRule"/>
</dbReference>
<comment type="cofactor">
    <cofactor evidence="14">
        <name>heme b</name>
        <dbReference type="ChEBI" id="CHEBI:60344"/>
    </cofactor>
    <text evidence="14">Binds 1 heme b (iron(II)-protoporphyrin IX) group per subunit.</text>
</comment>
<keyword evidence="6 14" id="KW-0349">Heme</keyword>
<feature type="transmembrane region" description="Helical" evidence="15">
    <location>
        <begin position="49"/>
        <end position="72"/>
    </location>
</feature>
<dbReference type="GO" id="GO:0005886">
    <property type="term" value="C:plasma membrane"/>
    <property type="evidence" value="ECO:0007669"/>
    <property type="project" value="UniProtKB-SubCell"/>
</dbReference>
<evidence type="ECO:0000256" key="4">
    <source>
        <dbReference type="ARBA" id="ARBA00017504"/>
    </source>
</evidence>
<keyword evidence="17" id="KW-1185">Reference proteome</keyword>
<evidence type="ECO:0000313" key="16">
    <source>
        <dbReference type="EMBL" id="MBB3331917.1"/>
    </source>
</evidence>
<keyword evidence="11 14" id="KW-0408">Iron</keyword>
<evidence type="ECO:0000256" key="6">
    <source>
        <dbReference type="ARBA" id="ARBA00022617"/>
    </source>
</evidence>
<sequence>MPWFKFLHIIALVSWCGLLLYLPALLGQLARPERVAEGISPGAPPLPRLLFNGLASPVALLAIASGTLLFLLHGVVGTWLVLKLLAVSVMVLAHGLCGWLLLRLEQGRPRGVAAGSLLAAGVAGVAMLAVVGLVLAKPAL</sequence>
<dbReference type="PANTHER" id="PTHR40255:SF1">
    <property type="entry name" value="PROTOPORPHYRINOGEN IX OXIDASE"/>
    <property type="match status" value="1"/>
</dbReference>
<evidence type="ECO:0000256" key="2">
    <source>
        <dbReference type="ARBA" id="ARBA00005073"/>
    </source>
</evidence>